<dbReference type="Proteomes" id="UP001286313">
    <property type="component" value="Unassembled WGS sequence"/>
</dbReference>
<feature type="compositionally biased region" description="Basic and acidic residues" evidence="1">
    <location>
        <begin position="9"/>
        <end position="37"/>
    </location>
</feature>
<evidence type="ECO:0000313" key="2">
    <source>
        <dbReference type="EMBL" id="KAK3862170.1"/>
    </source>
</evidence>
<name>A0AAE1EV41_PETCI</name>
<evidence type="ECO:0000256" key="1">
    <source>
        <dbReference type="SAM" id="MobiDB-lite"/>
    </source>
</evidence>
<keyword evidence="3" id="KW-1185">Reference proteome</keyword>
<comment type="caution">
    <text evidence="2">The sequence shown here is derived from an EMBL/GenBank/DDBJ whole genome shotgun (WGS) entry which is preliminary data.</text>
</comment>
<organism evidence="2 3">
    <name type="scientific">Petrolisthes cinctipes</name>
    <name type="common">Flat porcelain crab</name>
    <dbReference type="NCBI Taxonomy" id="88211"/>
    <lineage>
        <taxon>Eukaryota</taxon>
        <taxon>Metazoa</taxon>
        <taxon>Ecdysozoa</taxon>
        <taxon>Arthropoda</taxon>
        <taxon>Crustacea</taxon>
        <taxon>Multicrustacea</taxon>
        <taxon>Malacostraca</taxon>
        <taxon>Eumalacostraca</taxon>
        <taxon>Eucarida</taxon>
        <taxon>Decapoda</taxon>
        <taxon>Pleocyemata</taxon>
        <taxon>Anomura</taxon>
        <taxon>Galatheoidea</taxon>
        <taxon>Porcellanidae</taxon>
        <taxon>Petrolisthes</taxon>
    </lineage>
</organism>
<sequence>MWKRRKKERKEGEEERGERASKQANERGGEKGETKITHDRRKRGEHGSKEGEVEEQMVGQCSTLGNLFHPALHQETHVPLCVVATCRWPMGARRASRRRDVIQINKRMGHRIIKVTGLPPDFEDTIRTVCKSS</sequence>
<dbReference type="AlphaFoldDB" id="A0AAE1EV41"/>
<dbReference type="EMBL" id="JAWQEG010004304">
    <property type="protein sequence ID" value="KAK3862170.1"/>
    <property type="molecule type" value="Genomic_DNA"/>
</dbReference>
<reference evidence="2" key="1">
    <citation type="submission" date="2023-10" db="EMBL/GenBank/DDBJ databases">
        <title>Genome assemblies of two species of porcelain crab, Petrolisthes cinctipes and Petrolisthes manimaculis (Anomura: Porcellanidae).</title>
        <authorList>
            <person name="Angst P."/>
        </authorList>
    </citation>
    <scope>NUCLEOTIDE SEQUENCE</scope>
    <source>
        <strain evidence="2">PB745_01</strain>
        <tissue evidence="2">Gill</tissue>
    </source>
</reference>
<accession>A0AAE1EV41</accession>
<feature type="region of interest" description="Disordered" evidence="1">
    <location>
        <begin position="1"/>
        <end position="56"/>
    </location>
</feature>
<protein>
    <submittedName>
        <fullName evidence="2">Uncharacterized protein</fullName>
    </submittedName>
</protein>
<gene>
    <name evidence="2" type="ORF">Pcinc_031940</name>
</gene>
<proteinExistence type="predicted"/>
<evidence type="ECO:0000313" key="3">
    <source>
        <dbReference type="Proteomes" id="UP001286313"/>
    </source>
</evidence>